<name>A0A0F7IJG8_9CAUD</name>
<evidence type="ECO:0000313" key="2">
    <source>
        <dbReference type="Proteomes" id="UP000204415"/>
    </source>
</evidence>
<proteinExistence type="predicted"/>
<evidence type="ECO:0000313" key="1">
    <source>
        <dbReference type="EMBL" id="AKG94187.1"/>
    </source>
</evidence>
<dbReference type="InterPro" id="IPR027417">
    <property type="entry name" value="P-loop_NTPase"/>
</dbReference>
<dbReference type="GeneID" id="26636092"/>
<dbReference type="Gene3D" id="3.30.420.240">
    <property type="match status" value="1"/>
</dbReference>
<gene>
    <name evidence="1" type="ORF">P12002L_0013</name>
</gene>
<sequence length="513" mass="59046">MDIEILEDFISNQTDEQRKEFMLNYRIESFKKGDFDFIVNGIANNSEGDWEEGGDATHEKQRRALEILTDTEHDEFLYGGAAGGAKSWTGVCWIVFSCLAYDDTNWFIARNQLKDLLDSVLKTFRKVCKEYGIDGYKVNGQKNYIEFPNGSRINLIEVSYKPSDPMYEDLGSTEYTGGWIEEIGEIHEMAAIVLGTRIGRHGNKEHNLKKKMFMTCNPKQNWGKTKFYDKHKNGELYKENKELLANGKKRIQRIYLNCLVTENPFIEQDYIDGLMAKAVEHKPTYERLFKGNWDYEDNPYQLAEQEMIDQVFDNNHIPKGKGYISADVARFGSDKARIGYWNGWDLSHVISLDISKTTDVELAIMTLRVKYRVPKNRIIIDDDGVGGGVTDGVGAKGFKNNGRPIKLNKDTPNYKNLQVQCLYMLAEKINEGGLNISADLTSTEKEEIKIELAQIQSKGEQDPERKLDCKSKGDIKQDIGRSPDWRDMIFMRVWFDLKPIRKPMISSRKRSLF</sequence>
<dbReference type="Proteomes" id="UP000204415">
    <property type="component" value="Segment"/>
</dbReference>
<dbReference type="Gene3D" id="3.40.50.300">
    <property type="entry name" value="P-loop containing nucleotide triphosphate hydrolases"/>
    <property type="match status" value="1"/>
</dbReference>
<dbReference type="RefSeq" id="YP_009209673.1">
    <property type="nucleotide sequence ID" value="NC_028924.1"/>
</dbReference>
<dbReference type="EMBL" id="KR136259">
    <property type="protein sequence ID" value="AKG94187.1"/>
    <property type="molecule type" value="Genomic_DNA"/>
</dbReference>
<dbReference type="KEGG" id="vg:26636092"/>
<accession>A0A0F7IJG8</accession>
<reference evidence="1 2" key="1">
    <citation type="journal article" date="2015" name="Stand. Genomic Sci.">
        <title>Complete genome sequences of bacteriophages P12002L and P12002S, two lytic phages that infect a marine Polaribacter strain.</title>
        <authorList>
            <person name="Kang I."/>
            <person name="Jang H."/>
            <person name="Cho J.-C."/>
        </authorList>
    </citation>
    <scope>NUCLEOTIDE SEQUENCE [LARGE SCALE GENOMIC DNA]</scope>
</reference>
<dbReference type="OrthoDB" id="14497at10239"/>
<organism evidence="1 2">
    <name type="scientific">Polaribacter phage P12002L</name>
    <dbReference type="NCBI Taxonomy" id="1647386"/>
    <lineage>
        <taxon>Viruses</taxon>
        <taxon>Duplodnaviria</taxon>
        <taxon>Heunggongvirae</taxon>
        <taxon>Uroviricota</taxon>
        <taxon>Caudoviricetes</taxon>
        <taxon>Incheonvirus</taxon>
        <taxon>Incheonvirus P12002L</taxon>
    </lineage>
</organism>
<keyword evidence="2" id="KW-1185">Reference proteome</keyword>
<protein>
    <submittedName>
        <fullName evidence="1">Terminase large subunit</fullName>
    </submittedName>
</protein>